<feature type="binding site" description="covalent" evidence="4">
    <location>
        <position position="41"/>
    </location>
    <ligand>
        <name>heme c</name>
        <dbReference type="ChEBI" id="CHEBI:61717"/>
        <label>1</label>
    </ligand>
</feature>
<keyword evidence="1 4" id="KW-0349">Heme</keyword>
<dbReference type="GO" id="GO:0042597">
    <property type="term" value="C:periplasmic space"/>
    <property type="evidence" value="ECO:0007669"/>
    <property type="project" value="InterPro"/>
</dbReference>
<evidence type="ECO:0000256" key="2">
    <source>
        <dbReference type="ARBA" id="ARBA00022723"/>
    </source>
</evidence>
<dbReference type="SUPFAM" id="SSF46626">
    <property type="entry name" value="Cytochrome c"/>
    <property type="match status" value="2"/>
</dbReference>
<proteinExistence type="predicted"/>
<evidence type="ECO:0000313" key="9">
    <source>
        <dbReference type="Proteomes" id="UP000242815"/>
    </source>
</evidence>
<feature type="chain" id="PRO_5017268031" evidence="6">
    <location>
        <begin position="25"/>
        <end position="221"/>
    </location>
</feature>
<feature type="domain" description="Cytochrome c" evidence="7">
    <location>
        <begin position="29"/>
        <end position="111"/>
    </location>
</feature>
<evidence type="ECO:0000256" key="1">
    <source>
        <dbReference type="ARBA" id="ARBA00022617"/>
    </source>
</evidence>
<feature type="binding site" description="covalent" evidence="4">
    <location>
        <position position="44"/>
    </location>
    <ligand>
        <name>heme c</name>
        <dbReference type="ChEBI" id="CHEBI:61717"/>
        <label>1</label>
    </ligand>
</feature>
<reference evidence="8 9" key="1">
    <citation type="submission" date="2016-10" db="EMBL/GenBank/DDBJ databases">
        <authorList>
            <person name="de Groot N.N."/>
        </authorList>
    </citation>
    <scope>NUCLEOTIDE SEQUENCE [LARGE SCALE GENOMIC DNA]</scope>
    <source>
        <strain evidence="8 9">JCM 18415</strain>
    </source>
</reference>
<dbReference type="PIRSF" id="PIRSF000005">
    <property type="entry name" value="Cytochrome_c4"/>
    <property type="match status" value="1"/>
</dbReference>
<dbReference type="Gene3D" id="1.10.760.10">
    <property type="entry name" value="Cytochrome c-like domain"/>
    <property type="match status" value="2"/>
</dbReference>
<dbReference type="GO" id="GO:0020037">
    <property type="term" value="F:heme binding"/>
    <property type="evidence" value="ECO:0007669"/>
    <property type="project" value="InterPro"/>
</dbReference>
<evidence type="ECO:0000259" key="7">
    <source>
        <dbReference type="PROSITE" id="PS51007"/>
    </source>
</evidence>
<feature type="signal peptide" evidence="6">
    <location>
        <begin position="1"/>
        <end position="24"/>
    </location>
</feature>
<dbReference type="Proteomes" id="UP000242815">
    <property type="component" value="Unassembled WGS sequence"/>
</dbReference>
<keyword evidence="2 5" id="KW-0479">Metal-binding</keyword>
<feature type="binding site" description="axial binding residue" evidence="5">
    <location>
        <position position="88"/>
    </location>
    <ligand>
        <name>heme c</name>
        <dbReference type="ChEBI" id="CHEBI:61717"/>
        <label>1</label>
    </ligand>
    <ligandPart>
        <name>Fe</name>
        <dbReference type="ChEBI" id="CHEBI:18248"/>
    </ligandPart>
</feature>
<gene>
    <name evidence="8" type="ORF">SAMN05216578_101200</name>
</gene>
<dbReference type="RefSeq" id="WP_218149983.1">
    <property type="nucleotide sequence ID" value="NZ_FOYD01000001.1"/>
</dbReference>
<feature type="binding site" description="covalent" evidence="4">
    <location>
        <position position="150"/>
    </location>
    <ligand>
        <name>heme c</name>
        <dbReference type="ChEBI" id="CHEBI:61717"/>
        <label>2</label>
    </ligand>
</feature>
<feature type="binding site" description="axial binding residue" evidence="5">
    <location>
        <position position="193"/>
    </location>
    <ligand>
        <name>heme c</name>
        <dbReference type="ChEBI" id="CHEBI:61717"/>
        <label>2</label>
    </ligand>
    <ligandPart>
        <name>Fe</name>
        <dbReference type="ChEBI" id="CHEBI:18248"/>
    </ligandPart>
</feature>
<keyword evidence="3 5" id="KW-0408">Iron</keyword>
<evidence type="ECO:0000256" key="5">
    <source>
        <dbReference type="PIRSR" id="PIRSR000005-2"/>
    </source>
</evidence>
<dbReference type="PROSITE" id="PS51007">
    <property type="entry name" value="CYTC"/>
    <property type="match status" value="2"/>
</dbReference>
<sequence>MLRKHIRGAAGAICLLTLPLGVAAAPSAGDPEQGKAAAAVCASCHQVDGRGQNNPNGESWPRLAGLDAGYIARQLQAYKDGTRQNPSMQAFAQMLDDQQIADVSAWFASLPATAGQSAAAQGHSEELLKRGEQLATEGDWSKYIVPCSSCHGPDNLGAGTVFPAIAGQHFGYIRDQLLAWQQGARKNDPQRLMATIAERMSSDDINAVAAWLSSQPATAEQ</sequence>
<dbReference type="STRING" id="1002526.SAMN05216578_101200"/>
<accession>A0A1I5ZP82</accession>
<evidence type="ECO:0000313" key="8">
    <source>
        <dbReference type="EMBL" id="SFQ58299.1"/>
    </source>
</evidence>
<comment type="PTM">
    <text evidence="4">Binds 2 heme c groups covalently per subunit.</text>
</comment>
<evidence type="ECO:0000256" key="6">
    <source>
        <dbReference type="SAM" id="SignalP"/>
    </source>
</evidence>
<evidence type="ECO:0000256" key="3">
    <source>
        <dbReference type="ARBA" id="ARBA00023004"/>
    </source>
</evidence>
<keyword evidence="6" id="KW-0732">Signal</keyword>
<dbReference type="GO" id="GO:0005506">
    <property type="term" value="F:iron ion binding"/>
    <property type="evidence" value="ECO:0007669"/>
    <property type="project" value="InterPro"/>
</dbReference>
<dbReference type="InterPro" id="IPR050597">
    <property type="entry name" value="Cytochrome_c_Oxidase_Subunit"/>
</dbReference>
<feature type="binding site" description="covalent" evidence="4">
    <location>
        <position position="147"/>
    </location>
    <ligand>
        <name>heme c</name>
        <dbReference type="ChEBI" id="CHEBI:61717"/>
        <label>2</label>
    </ligand>
</feature>
<dbReference type="InterPro" id="IPR036909">
    <property type="entry name" value="Cyt_c-like_dom_sf"/>
</dbReference>
<dbReference type="InterPro" id="IPR024167">
    <property type="entry name" value="Cytochrome_c4-like"/>
</dbReference>
<protein>
    <submittedName>
        <fullName evidence="8">Cytochrome c553</fullName>
    </submittedName>
</protein>
<feature type="domain" description="Cytochrome c" evidence="7">
    <location>
        <begin position="126"/>
        <end position="216"/>
    </location>
</feature>
<evidence type="ECO:0000256" key="4">
    <source>
        <dbReference type="PIRSR" id="PIRSR000005-1"/>
    </source>
</evidence>
<dbReference type="EMBL" id="FOYD01000001">
    <property type="protein sequence ID" value="SFQ58299.1"/>
    <property type="molecule type" value="Genomic_DNA"/>
</dbReference>
<dbReference type="GO" id="GO:0009055">
    <property type="term" value="F:electron transfer activity"/>
    <property type="evidence" value="ECO:0007669"/>
    <property type="project" value="InterPro"/>
</dbReference>
<organism evidence="8 9">
    <name type="scientific">Halopseudomonas formosensis</name>
    <dbReference type="NCBI Taxonomy" id="1002526"/>
    <lineage>
        <taxon>Bacteria</taxon>
        <taxon>Pseudomonadati</taxon>
        <taxon>Pseudomonadota</taxon>
        <taxon>Gammaproteobacteria</taxon>
        <taxon>Pseudomonadales</taxon>
        <taxon>Pseudomonadaceae</taxon>
        <taxon>Halopseudomonas</taxon>
    </lineage>
</organism>
<dbReference type="PANTHER" id="PTHR33751">
    <property type="entry name" value="CBB3-TYPE CYTOCHROME C OXIDASE SUBUNIT FIXP"/>
    <property type="match status" value="1"/>
</dbReference>
<name>A0A1I5ZP82_9GAMM</name>
<feature type="binding site" description="axial binding residue" evidence="5">
    <location>
        <position position="45"/>
    </location>
    <ligand>
        <name>heme c</name>
        <dbReference type="ChEBI" id="CHEBI:61717"/>
        <label>1</label>
    </ligand>
    <ligandPart>
        <name>Fe</name>
        <dbReference type="ChEBI" id="CHEBI:18248"/>
    </ligandPart>
</feature>
<feature type="binding site" description="axial binding residue" evidence="5">
    <location>
        <position position="151"/>
    </location>
    <ligand>
        <name>heme c</name>
        <dbReference type="ChEBI" id="CHEBI:61717"/>
        <label>2</label>
    </ligand>
    <ligandPart>
        <name>Fe</name>
        <dbReference type="ChEBI" id="CHEBI:18248"/>
    </ligandPart>
</feature>
<dbReference type="PANTHER" id="PTHR33751:SF11">
    <property type="entry name" value="BLL4483 PROTEIN"/>
    <property type="match status" value="1"/>
</dbReference>
<dbReference type="AlphaFoldDB" id="A0A1I5ZP82"/>
<dbReference type="Pfam" id="PF00034">
    <property type="entry name" value="Cytochrom_C"/>
    <property type="match status" value="2"/>
</dbReference>
<dbReference type="InterPro" id="IPR009056">
    <property type="entry name" value="Cyt_c-like_dom"/>
</dbReference>